<reference evidence="12 13" key="1">
    <citation type="journal article" date="2007" name="Appl. Environ. Microbiol.">
        <title>Genome sequence of the cellulolytic gliding bacterium Cytophaga hutchinsonii.</title>
        <authorList>
            <person name="Xie G."/>
            <person name="Bruce D.C."/>
            <person name="Challacombe J.F."/>
            <person name="Chertkov O."/>
            <person name="Detter J.C."/>
            <person name="Gilna P."/>
            <person name="Han C.S."/>
            <person name="Lucas S."/>
            <person name="Misra M."/>
            <person name="Myers G.L."/>
            <person name="Richardson P."/>
            <person name="Tapia R."/>
            <person name="Thayer N."/>
            <person name="Thompson L.S."/>
            <person name="Brettin T.S."/>
            <person name="Henrissat B."/>
            <person name="Wilson D.B."/>
            <person name="McBride M.J."/>
        </authorList>
    </citation>
    <scope>NUCLEOTIDE SEQUENCE [LARGE SCALE GENOMIC DNA]</scope>
    <source>
        <strain evidence="13">ATCC 33406 / DSM 1761 / CIP 103989 / NBRC 15051 / NCIMB 9469 / D465</strain>
    </source>
</reference>
<dbReference type="InterPro" id="IPR003448">
    <property type="entry name" value="Mopterin_biosynth_MoaE"/>
</dbReference>
<dbReference type="CDD" id="cd00756">
    <property type="entry name" value="MoaE"/>
    <property type="match status" value="1"/>
</dbReference>
<dbReference type="SUPFAM" id="SSF54690">
    <property type="entry name" value="Molybdopterin synthase subunit MoaE"/>
    <property type="match status" value="1"/>
</dbReference>
<comment type="catalytic activity">
    <reaction evidence="11">
        <text>2 [molybdopterin-synthase sulfur-carrier protein]-C-terminal-Gly-aminoethanethioate + cyclic pyranopterin phosphate + H2O = molybdopterin + 2 [molybdopterin-synthase sulfur-carrier protein]-C-terminal Gly-Gly + 2 H(+)</text>
        <dbReference type="Rhea" id="RHEA:26333"/>
        <dbReference type="Rhea" id="RHEA-COMP:12202"/>
        <dbReference type="Rhea" id="RHEA-COMP:19907"/>
        <dbReference type="ChEBI" id="CHEBI:15377"/>
        <dbReference type="ChEBI" id="CHEBI:15378"/>
        <dbReference type="ChEBI" id="CHEBI:58698"/>
        <dbReference type="ChEBI" id="CHEBI:59648"/>
        <dbReference type="ChEBI" id="CHEBI:90778"/>
        <dbReference type="ChEBI" id="CHEBI:232372"/>
        <dbReference type="EC" id="2.8.1.12"/>
    </reaction>
</comment>
<protein>
    <recommendedName>
        <fullName evidence="4">Molybdopterin synthase catalytic subunit</fullName>
        <ecNumber evidence="3">2.8.1.12</ecNumber>
    </recommendedName>
    <alternativeName>
        <fullName evidence="9">MPT synthase subunit 2</fullName>
    </alternativeName>
    <alternativeName>
        <fullName evidence="7">Molybdenum cofactor biosynthesis protein E</fullName>
    </alternativeName>
    <alternativeName>
        <fullName evidence="8">Molybdopterin-converting factor large subunit</fullName>
    </alternativeName>
    <alternativeName>
        <fullName evidence="10">Molybdopterin-converting factor subunit 2</fullName>
    </alternativeName>
</protein>
<comment type="similarity">
    <text evidence="2">Belongs to the MoaE family.</text>
</comment>
<evidence type="ECO:0000256" key="11">
    <source>
        <dbReference type="ARBA" id="ARBA00049878"/>
    </source>
</evidence>
<dbReference type="InterPro" id="IPR036563">
    <property type="entry name" value="MoaE_sf"/>
</dbReference>
<gene>
    <name evidence="12" type="primary">moaE</name>
    <name evidence="12" type="ordered locus">CHU_1324</name>
</gene>
<name>A0A6N4SQH9_CYTH3</name>
<sequence length="154" mass="17185">MKTYSLSHPQAVVNDIHISAAEISPADLLKEYHHPEAGAIVLFSGEVRTDSAKEVLYLDYEVHTSLAEHMIHEILLEAAAKWNLKMALCVHRSGSVDVSGAAVVVITASRHRKEAYEANQYIINRVKHEAPIWKREYFADGTSEWGHNCSCSTT</sequence>
<organism evidence="12 13">
    <name type="scientific">Cytophaga hutchinsonii (strain ATCC 33406 / DSM 1761 / CIP 103989 / NBRC 15051 / NCIMB 9469 / D465)</name>
    <dbReference type="NCBI Taxonomy" id="269798"/>
    <lineage>
        <taxon>Bacteria</taxon>
        <taxon>Pseudomonadati</taxon>
        <taxon>Bacteroidota</taxon>
        <taxon>Cytophagia</taxon>
        <taxon>Cytophagales</taxon>
        <taxon>Cytophagaceae</taxon>
        <taxon>Cytophaga</taxon>
    </lineage>
</organism>
<comment type="pathway">
    <text evidence="1">Cofactor biosynthesis; molybdopterin biosynthesis.</text>
</comment>
<comment type="subunit">
    <text evidence="6">Heterotetramer of 2 MoaD subunits and 2 MoaE subunits. Also stable as homodimer. The enzyme changes between these two forms during catalysis.</text>
</comment>
<evidence type="ECO:0000313" key="12">
    <source>
        <dbReference type="EMBL" id="ABG58596.1"/>
    </source>
</evidence>
<dbReference type="GO" id="GO:0030366">
    <property type="term" value="F:molybdopterin synthase activity"/>
    <property type="evidence" value="ECO:0007669"/>
    <property type="project" value="UniProtKB-EC"/>
</dbReference>
<evidence type="ECO:0000256" key="6">
    <source>
        <dbReference type="ARBA" id="ARBA00026066"/>
    </source>
</evidence>
<dbReference type="EMBL" id="CP000383">
    <property type="protein sequence ID" value="ABG58596.1"/>
    <property type="molecule type" value="Genomic_DNA"/>
</dbReference>
<evidence type="ECO:0000256" key="8">
    <source>
        <dbReference type="ARBA" id="ARBA00030407"/>
    </source>
</evidence>
<dbReference type="KEGG" id="chu:CHU_1324"/>
<dbReference type="Gene3D" id="3.90.1170.40">
    <property type="entry name" value="Molybdopterin biosynthesis MoaE subunit"/>
    <property type="match status" value="1"/>
</dbReference>
<evidence type="ECO:0000256" key="10">
    <source>
        <dbReference type="ARBA" id="ARBA00032474"/>
    </source>
</evidence>
<dbReference type="GO" id="GO:0006777">
    <property type="term" value="P:Mo-molybdopterin cofactor biosynthetic process"/>
    <property type="evidence" value="ECO:0007669"/>
    <property type="project" value="UniProtKB-KW"/>
</dbReference>
<dbReference type="PANTHER" id="PTHR23404">
    <property type="entry name" value="MOLYBDOPTERIN SYNTHASE RELATED"/>
    <property type="match status" value="1"/>
</dbReference>
<dbReference type="AlphaFoldDB" id="A0A6N4SQH9"/>
<proteinExistence type="inferred from homology"/>
<evidence type="ECO:0000256" key="9">
    <source>
        <dbReference type="ARBA" id="ARBA00030781"/>
    </source>
</evidence>
<evidence type="ECO:0000256" key="1">
    <source>
        <dbReference type="ARBA" id="ARBA00005046"/>
    </source>
</evidence>
<evidence type="ECO:0000256" key="3">
    <source>
        <dbReference type="ARBA" id="ARBA00011950"/>
    </source>
</evidence>
<dbReference type="Proteomes" id="UP000001822">
    <property type="component" value="Chromosome"/>
</dbReference>
<keyword evidence="13" id="KW-1185">Reference proteome</keyword>
<evidence type="ECO:0000256" key="2">
    <source>
        <dbReference type="ARBA" id="ARBA00005426"/>
    </source>
</evidence>
<keyword evidence="5" id="KW-0501">Molybdenum cofactor biosynthesis</keyword>
<dbReference type="EC" id="2.8.1.12" evidence="3"/>
<dbReference type="RefSeq" id="WP_011584711.1">
    <property type="nucleotide sequence ID" value="NC_008255.1"/>
</dbReference>
<dbReference type="Pfam" id="PF02391">
    <property type="entry name" value="MoaE"/>
    <property type="match status" value="1"/>
</dbReference>
<evidence type="ECO:0000313" key="13">
    <source>
        <dbReference type="Proteomes" id="UP000001822"/>
    </source>
</evidence>
<evidence type="ECO:0000256" key="7">
    <source>
        <dbReference type="ARBA" id="ARBA00029745"/>
    </source>
</evidence>
<evidence type="ECO:0000256" key="5">
    <source>
        <dbReference type="ARBA" id="ARBA00023150"/>
    </source>
</evidence>
<accession>A0A6N4SQH9</accession>
<evidence type="ECO:0000256" key="4">
    <source>
        <dbReference type="ARBA" id="ARBA00013858"/>
    </source>
</evidence>